<evidence type="ECO:0000313" key="7">
    <source>
        <dbReference type="Proteomes" id="UP000241048"/>
    </source>
</evidence>
<dbReference type="InterPro" id="IPR008964">
    <property type="entry name" value="Invasin/intimin_cell_adhesion"/>
</dbReference>
<feature type="compositionally biased region" description="Polar residues" evidence="3">
    <location>
        <begin position="160"/>
        <end position="175"/>
    </location>
</feature>
<feature type="compositionally biased region" description="Basic and acidic residues" evidence="3">
    <location>
        <begin position="122"/>
        <end position="145"/>
    </location>
</feature>
<feature type="domain" description="Peptidase M26 N-terminal" evidence="5">
    <location>
        <begin position="513"/>
        <end position="578"/>
    </location>
</feature>
<dbReference type="CDD" id="cd00063">
    <property type="entry name" value="FN3"/>
    <property type="match status" value="1"/>
</dbReference>
<feature type="compositionally biased region" description="Basic and acidic residues" evidence="3">
    <location>
        <begin position="102"/>
        <end position="113"/>
    </location>
</feature>
<dbReference type="InterPro" id="IPR008969">
    <property type="entry name" value="CarboxyPept-like_regulatory"/>
</dbReference>
<dbReference type="Proteomes" id="UP000241048">
    <property type="component" value="Unassembled WGS sequence"/>
</dbReference>
<evidence type="ECO:0000259" key="4">
    <source>
        <dbReference type="Pfam" id="PF02368"/>
    </source>
</evidence>
<dbReference type="SUPFAM" id="SSF51126">
    <property type="entry name" value="Pectin lyase-like"/>
    <property type="match status" value="1"/>
</dbReference>
<evidence type="ECO:0008006" key="8">
    <source>
        <dbReference type="Google" id="ProtNLM"/>
    </source>
</evidence>
<feature type="region of interest" description="Disordered" evidence="3">
    <location>
        <begin position="2182"/>
        <end position="2230"/>
    </location>
</feature>
<dbReference type="GO" id="GO:0008270">
    <property type="term" value="F:zinc ion binding"/>
    <property type="evidence" value="ECO:0007669"/>
    <property type="project" value="InterPro"/>
</dbReference>
<dbReference type="InterPro" id="IPR018337">
    <property type="entry name" value="Cell_wall/Cho-bd_repeat"/>
</dbReference>
<dbReference type="PROSITE" id="PS51170">
    <property type="entry name" value="CW"/>
    <property type="match status" value="1"/>
</dbReference>
<sequence>MRGKKRMRRRKRRILAAGMVVVITCSSYGSVPRVYANTNFYQIREIESLSEQVLYQKVPYGTRYQDLEMPDSIDVFVSGGGQTEDVPDAGSDENVAAFANRTNDDAVLEKTDSEENGEKEDTEGKDAGEDSKDKSEGEEGLEKAESGSGEQGDSGKDGNSAENGDSQDENANPGNGESDGKGEDSDSGENGSDEKGENSDSGKKESDEKDDSGKTDFGSSGGNADLNEDVKTDEKTEEEIGEKKGFWRKVKVRWVLDAEESQASRYDGENPGIYLFRAELKSSNYEVDEDELPVIQITVLEEEQAKTTLEFAPLEESITDQLLPLGSKESDIQFPETLTVRETMGEETTERTLSGITWKLDAENSDYSEFQGGLAPEDYFDRFDEDGEPEETEEKTWEGYDKANEEYKGAIYTYIPVIPESEEIPEDTALPEIHVQVGDAGIALYADEGITGSGTLEDPYVITTADQWSIVMGKGNKNQYNGSGQYNSNVNKYIKLGNNIDLSEVDPWEERTLTTCLDGDGYTLSGISQPLFSSVKGTVKNLVLSNVKIKEAKNFKHVGAIARTTAGTAIIENCYVEGAKDNGDDDAGILNTGNYAAGGLIGQVPSSSTLTVKNCVVNADVKSTGSDSQNSLAGGLVGLVSAKNILNIENCMAMGSVSTECNSGCGGLVGGRNVNVIIEKSVALQKTVSTKKLSSYVDRIFGYSGDSTVYVSGNQNYAYQNMAGGYNGNFANKHTEHHGEGVTKAELLTTNFWENKIGWGNDSNSSWKIEADQFPSLETTNGDVIFSGDDLPDYLQATNMVTGTVSSGETGLDGAEIIFKKGNSEKSTTTNADGDFEIELANGIYTVTIKKTGYLTWTDSVTIPGNLDFTLEANPVSMPARQTVTGTFQTTDAESATAEGEIKLIYAGTDSLQPKDFTLSSEEDGMEYGEVTISGVEKTENGWGIKIRFAKSLALGSINEKQLYVHYKGSLIGSITLTKEVNLVQLAAPADVKWDETVKGKAVWSPVENASGYKVQLYKNGSSLGAGVTLGADAASYDFTSQIADSGTYTFGVQATGDGSTYDDSEEEKSGTYEFSEQTLADVKKAVAAALQAKTVTNETTSEEILQVVQIVITNNKIQAKWSDEKGFKLTPATDRTDPGQNGSITGTIVLSYTADSASTETDTIEINLPIAAKYAITFTSGRKDSQGKAPTLENAAAGTVITLPENTFKVYGMNFGGWSDETKTYASGASYTMPEGNVTFKAVWVQDQWDGQAVVEPAKDENGYYQISTGAELAYFRDTNSSNWKAKLMCDIDMGGHDFAPINQAGAEFDGCGHTIQGLNVVGDAYVGLFRAISSNCEIKNLTIENAVVKASGDKARVGILVGDVYGSLTVENCYVSGTIETADGTNKIESAGGLIGNVREYSNYSVNIKSCYADAKIKGTTDKGFAGGLVGWTGGTTTIDNSYAVVDMDVDKGYYIGGLVGSGNVTISHSYAAGETLTKNPTGASVAGISSNGSISSCVSIFPEMRSLNRIGGRTGSYQNNYGFAGTVARKSDGMILTPEPDMMGADKLYGADAAAADLKNPAFYKGLGWDFDSTWMMDSTGEYAFPILKNQTLRPDLTLDLTPSVTGITLDKTNETIYPRGSVQLTATVDVANGASREVTWKSSDPAVKVEDGLVTAADVANGTYIITAISKADPSKQAECQLTVDTAEHTVTVGRENTINSLNAVVKAYASLDDAKKETNPISTIGSETGTFTFSRKAGEKVYLAFTGLDPKDVVSEVTITGENNSKVNATICNLENPTVYCFTMPCSDASVQVSYAENMNAYQYTWFVGQEWGTWGTTAAFETKEWSGVDHIGSLEVTKIINGKLFKEFNIKSMSLYKKGSVTTKKVNSRAELKENGDYYIEKDNTTGLPTLYVYLAGPGMVAVDIEVKNDQTAIFSITKKPESSSYYMLDKPAARAGEVVTATLTNEGVRQMKENPNKNACLTYSGGFLVVIYPPKFTESDGKWTASFKMPAQDVETHVYFGDKDKVTLNGTDKEVDYDGTPKSVGDGIQATIGGQDLSEQFQGQYEVHYEGVNGTVYFSTTPPTNAGTYSCRIKIPDSNVNYKSDPITVRLTIKKIATKTPKAPQAAAWTDTSVTLEAPSAFVDGTAIPAGYEVEYCVDQGEWQDSPVFTGLTPETTYNFYVRLKEGVNTTASAASEAVTVQTKKASSDPSNPTKPNPSNPNPSTPGNPQGTATSSRDRSTSTWVKESAGWRYRLSNGTYLSGSLVLDPMTGRQVEQVVWKQLRGAWWAFGADGYIRTGWVYDYSAGKWYYVDENTGMRTGWYLDPQDGRWYYLDPATGEMLTEWQLIPDLGYVYLNPYAPQPTWAYDEALKTWVYMEGAGRPYGSLYMAEWTPDGYYVNADGVWEPAR</sequence>
<gene>
    <name evidence="6" type="ORF">C7U56_13720</name>
</gene>
<dbReference type="Pfam" id="PF02368">
    <property type="entry name" value="Big_2"/>
    <property type="match status" value="1"/>
</dbReference>
<dbReference type="InterPro" id="IPR013783">
    <property type="entry name" value="Ig-like_fold"/>
</dbReference>
<evidence type="ECO:0000313" key="6">
    <source>
        <dbReference type="EMBL" id="PST35919.1"/>
    </source>
</evidence>
<organism evidence="6 7">
    <name type="scientific">Clostridium fessum</name>
    <dbReference type="NCBI Taxonomy" id="2126740"/>
    <lineage>
        <taxon>Bacteria</taxon>
        <taxon>Bacillati</taxon>
        <taxon>Bacillota</taxon>
        <taxon>Clostridia</taxon>
        <taxon>Eubacteriales</taxon>
        <taxon>Clostridiaceae</taxon>
        <taxon>Clostridium</taxon>
    </lineage>
</organism>
<evidence type="ECO:0000256" key="2">
    <source>
        <dbReference type="PROSITE-ProRule" id="PRU00591"/>
    </source>
</evidence>
<dbReference type="InterPro" id="IPR003961">
    <property type="entry name" value="FN3_dom"/>
</dbReference>
<dbReference type="SUPFAM" id="SSF49464">
    <property type="entry name" value="Carboxypeptidase regulatory domain-like"/>
    <property type="match status" value="1"/>
</dbReference>
<dbReference type="Pfam" id="PF05342">
    <property type="entry name" value="Peptidase_M26_N"/>
    <property type="match status" value="1"/>
</dbReference>
<dbReference type="GO" id="GO:0004222">
    <property type="term" value="F:metalloendopeptidase activity"/>
    <property type="evidence" value="ECO:0007669"/>
    <property type="project" value="InterPro"/>
</dbReference>
<dbReference type="InterPro" id="IPR008006">
    <property type="entry name" value="Peptidase_M26_N_dom"/>
</dbReference>
<dbReference type="Gene3D" id="2.160.20.110">
    <property type="match status" value="2"/>
</dbReference>
<protein>
    <recommendedName>
        <fullName evidence="8">BIG2 domain-containing protein</fullName>
    </recommendedName>
</protein>
<evidence type="ECO:0000256" key="3">
    <source>
        <dbReference type="SAM" id="MobiDB-lite"/>
    </source>
</evidence>
<dbReference type="GO" id="GO:0016020">
    <property type="term" value="C:membrane"/>
    <property type="evidence" value="ECO:0007669"/>
    <property type="project" value="InterPro"/>
</dbReference>
<dbReference type="InterPro" id="IPR003343">
    <property type="entry name" value="Big_2"/>
</dbReference>
<dbReference type="SUPFAM" id="SSF69360">
    <property type="entry name" value="Cell wall binding repeat"/>
    <property type="match status" value="1"/>
</dbReference>
<evidence type="ECO:0000259" key="5">
    <source>
        <dbReference type="Pfam" id="PF05342"/>
    </source>
</evidence>
<dbReference type="Gene3D" id="2.10.270.10">
    <property type="entry name" value="Cholin Binding"/>
    <property type="match status" value="1"/>
</dbReference>
<comment type="caution">
    <text evidence="6">The sequence shown here is derived from an EMBL/GenBank/DDBJ whole genome shotgun (WGS) entry which is preliminary data.</text>
</comment>
<feature type="repeat" description="Cell wall-binding" evidence="2">
    <location>
        <begin position="2284"/>
        <end position="2305"/>
    </location>
</feature>
<dbReference type="Gene3D" id="2.60.40.1120">
    <property type="entry name" value="Carboxypeptidase-like, regulatory domain"/>
    <property type="match status" value="1"/>
</dbReference>
<dbReference type="InterPro" id="IPR011050">
    <property type="entry name" value="Pectin_lyase_fold/virulence"/>
</dbReference>
<proteinExistence type="predicted"/>
<feature type="compositionally biased region" description="Low complexity" evidence="3">
    <location>
        <begin position="2182"/>
        <end position="2199"/>
    </location>
</feature>
<dbReference type="SUPFAM" id="SSF49373">
    <property type="entry name" value="Invasin/intimin cell-adhesion fragments"/>
    <property type="match status" value="1"/>
</dbReference>
<keyword evidence="7" id="KW-1185">Reference proteome</keyword>
<keyword evidence="1" id="KW-0677">Repeat</keyword>
<feature type="domain" description="BIG2" evidence="4">
    <location>
        <begin position="1608"/>
        <end position="1681"/>
    </location>
</feature>
<reference evidence="6 7" key="1">
    <citation type="submission" date="2018-03" db="EMBL/GenBank/DDBJ databases">
        <title>Lachnoclostridium SNUG30386 gen.nov., sp.nov., isolated from human faeces.</title>
        <authorList>
            <person name="Seo B."/>
            <person name="Jeon K."/>
            <person name="Ko G."/>
        </authorList>
    </citation>
    <scope>NUCLEOTIDE SEQUENCE [LARGE SCALE GENOMIC DNA]</scope>
    <source>
        <strain evidence="6 7">SNUG30386</strain>
    </source>
</reference>
<feature type="compositionally biased region" description="Pro residues" evidence="3">
    <location>
        <begin position="2200"/>
        <end position="2213"/>
    </location>
</feature>
<dbReference type="Gene3D" id="2.60.40.10">
    <property type="entry name" value="Immunoglobulins"/>
    <property type="match status" value="1"/>
</dbReference>
<dbReference type="Gene3D" id="2.60.40.1080">
    <property type="match status" value="1"/>
</dbReference>
<accession>A0A2T3FKV9</accession>
<dbReference type="SUPFAM" id="SSF49265">
    <property type="entry name" value="Fibronectin type III"/>
    <property type="match status" value="1"/>
</dbReference>
<evidence type="ECO:0000256" key="1">
    <source>
        <dbReference type="ARBA" id="ARBA00022737"/>
    </source>
</evidence>
<name>A0A2T3FKV9_9CLOT</name>
<dbReference type="Pfam" id="PF13620">
    <property type="entry name" value="CarboxypepD_reg"/>
    <property type="match status" value="1"/>
</dbReference>
<feature type="compositionally biased region" description="Basic and acidic residues" evidence="3">
    <location>
        <begin position="192"/>
        <end position="214"/>
    </location>
</feature>
<dbReference type="EMBL" id="PYLO01000006">
    <property type="protein sequence ID" value="PST35919.1"/>
    <property type="molecule type" value="Genomic_DNA"/>
</dbReference>
<feature type="region of interest" description="Disordered" evidence="3">
    <location>
        <begin position="100"/>
        <end position="242"/>
    </location>
</feature>
<dbReference type="InterPro" id="IPR036116">
    <property type="entry name" value="FN3_sf"/>
</dbReference>